<dbReference type="InterPro" id="IPR013717">
    <property type="entry name" value="PIG-P"/>
</dbReference>
<comment type="caution">
    <text evidence="12">The sequence shown here is derived from an EMBL/GenBank/DDBJ whole genome shotgun (WGS) entry which is preliminary data.</text>
</comment>
<evidence type="ECO:0000256" key="7">
    <source>
        <dbReference type="ARBA" id="ARBA00023163"/>
    </source>
</evidence>
<keyword evidence="4" id="KW-0805">Transcription regulation</keyword>
<name>A0A1Q5UIE8_9EURO</name>
<dbReference type="GO" id="GO:0016020">
    <property type="term" value="C:membrane"/>
    <property type="evidence" value="ECO:0007669"/>
    <property type="project" value="UniProtKB-SubCell"/>
</dbReference>
<dbReference type="SMART" id="SM00066">
    <property type="entry name" value="GAL4"/>
    <property type="match status" value="1"/>
</dbReference>
<keyword evidence="13" id="KW-1185">Reference proteome</keyword>
<dbReference type="Pfam" id="PF08510">
    <property type="entry name" value="PIG-P"/>
    <property type="match status" value="1"/>
</dbReference>
<dbReference type="PANTHER" id="PTHR46346">
    <property type="entry name" value="PHOSPHATIDYLINOSITOL N-ACETYLGLUCOSAMINYLTRANSFERASE SUBUNIT P"/>
    <property type="match status" value="1"/>
</dbReference>
<feature type="compositionally biased region" description="Low complexity" evidence="9">
    <location>
        <begin position="745"/>
        <end position="766"/>
    </location>
</feature>
<gene>
    <name evidence="12" type="ORF">PENSUB_1977</name>
</gene>
<keyword evidence="7" id="KW-0804">Transcription</keyword>
<dbReference type="CDD" id="cd00067">
    <property type="entry name" value="GAL4"/>
    <property type="match status" value="1"/>
</dbReference>
<proteinExistence type="predicted"/>
<keyword evidence="2 10" id="KW-0812">Transmembrane</keyword>
<keyword evidence="5" id="KW-0238">DNA-binding</keyword>
<keyword evidence="8" id="KW-0539">Nucleus</keyword>
<reference evidence="12 13" key="1">
    <citation type="submission" date="2016-10" db="EMBL/GenBank/DDBJ databases">
        <title>Genome sequence of the ascomycete fungus Penicillium subrubescens.</title>
        <authorList>
            <person name="De Vries R.P."/>
            <person name="Peng M."/>
            <person name="Dilokpimol A."/>
            <person name="Hilden K."/>
            <person name="Makela M.R."/>
            <person name="Grigoriev I."/>
            <person name="Riley R."/>
            <person name="Granchi Z."/>
        </authorList>
    </citation>
    <scope>NUCLEOTIDE SEQUENCE [LARGE SCALE GENOMIC DNA]</scope>
    <source>
        <strain evidence="12 13">CBS 132785</strain>
    </source>
</reference>
<organism evidence="12 13">
    <name type="scientific">Penicillium subrubescens</name>
    <dbReference type="NCBI Taxonomy" id="1316194"/>
    <lineage>
        <taxon>Eukaryota</taxon>
        <taxon>Fungi</taxon>
        <taxon>Dikarya</taxon>
        <taxon>Ascomycota</taxon>
        <taxon>Pezizomycotina</taxon>
        <taxon>Eurotiomycetes</taxon>
        <taxon>Eurotiomycetidae</taxon>
        <taxon>Eurotiales</taxon>
        <taxon>Aspergillaceae</taxon>
        <taxon>Penicillium</taxon>
    </lineage>
</organism>
<accession>A0A1Q5UIE8</accession>
<dbReference type="InterPro" id="IPR052263">
    <property type="entry name" value="GPI_Anchor_Biosynth"/>
</dbReference>
<feature type="compositionally biased region" description="Pro residues" evidence="9">
    <location>
        <begin position="733"/>
        <end position="744"/>
    </location>
</feature>
<dbReference type="Pfam" id="PF00172">
    <property type="entry name" value="Zn_clus"/>
    <property type="match status" value="1"/>
</dbReference>
<evidence type="ECO:0000256" key="5">
    <source>
        <dbReference type="ARBA" id="ARBA00023125"/>
    </source>
</evidence>
<evidence type="ECO:0000256" key="6">
    <source>
        <dbReference type="ARBA" id="ARBA00023136"/>
    </source>
</evidence>
<evidence type="ECO:0000313" key="12">
    <source>
        <dbReference type="EMBL" id="OKP12241.1"/>
    </source>
</evidence>
<evidence type="ECO:0000256" key="4">
    <source>
        <dbReference type="ARBA" id="ARBA00023015"/>
    </source>
</evidence>
<evidence type="ECO:0000256" key="10">
    <source>
        <dbReference type="SAM" id="Phobius"/>
    </source>
</evidence>
<feature type="region of interest" description="Disordered" evidence="9">
    <location>
        <begin position="120"/>
        <end position="145"/>
    </location>
</feature>
<dbReference type="PROSITE" id="PS50048">
    <property type="entry name" value="ZN2_CY6_FUNGAL_2"/>
    <property type="match status" value="1"/>
</dbReference>
<dbReference type="Proteomes" id="UP000186955">
    <property type="component" value="Unassembled WGS sequence"/>
</dbReference>
<dbReference type="EMBL" id="MNBE01000228">
    <property type="protein sequence ID" value="OKP12241.1"/>
    <property type="molecule type" value="Genomic_DNA"/>
</dbReference>
<protein>
    <submittedName>
        <fullName evidence="12">Meiotically up-regulated gene 84 protein</fullName>
    </submittedName>
</protein>
<sequence length="993" mass="110329">MPEPAARAESSCKRCHRRKKRCDKTLPQCQACQHAKVSCSFLDDETQVASYPVAYGTSISIKEGVCLTANRYVRGLERRVKELEEQLASSLTPQNSQTDPSSYPWDQDADIHLDENAMNLDNLTTNTSPPAPTKEHPLPRSDSQPISPLLNISGQRSGNLADELRLLSLEAAAERYLGSSSGLSFAKLTQTVLQRLSPDQEGFMFDGGVTDNQRQSCDSDPEPDPFSNSDSIFFEMNASLTGPLPLNSIFSNPVVAEFEDSMGLALLDPSHIGSLLEFYFAHSHTLYPFIRKSEFEAVLWRVYGDPLDPLAQSPLWQFRIWMVLAIGSTTYCSVSLMDETEPLQFFNKAMTYFEAAMGCGDLPFADADDANIQPDGIVASSTLEASTMAVPLHILALRRIASDIGSQVHSTKYSQRQTPEAREKTIQKLHRRLLEWRRSMPFPLPDLQSKVPHLCTSWFDLNYYTHVIMLYRPSPLSPTLDAARMKILAEASGMAIRQATNLHRQRRFAYNWLNLVAIFNSALSLMYTSTAQSENLPLVLDHSRAIDDLELAVELLDVFSGKFASAKKIQSMIRTVSAKLKIADYSAVRKGVAEKEGRQQVSSKLLKLLLAIGAFPSLRQGTVIGPMDDRAAKQRGYEAPFEPKQPFPPLLDELASPEEVQESYAEDESVTSPGYDEIEVEDDADFQSHYSLEPQSFSDSESEDSGDDIGRHHPFRQSSGSLHGPNAFAPPFYNRPPTPLPPSPSLTSLLRPPFSTTTSRPTTPDSSDVETPNDTEAAVAKSARRATTVPRASPKVPTYEYYGFVLYLASSLAFCMSRVSVTLALISPMHANVIYGHADPCRFLVIYLLWSYLPSPFLHQLGIYYYPNRWWSLAIPSWLVMSIVYIYVALASYNTGYLTLPMNSIENIVDEVANVAVIDGKARRRPGGSTKMKPGATSYQMMGPQNRKVNWREIWSEGTDAVMDIPVGGVCEVLYGQERDEDAGLAGFHTADS</sequence>
<feature type="transmembrane region" description="Helical" evidence="10">
    <location>
        <begin position="873"/>
        <end position="893"/>
    </location>
</feature>
<dbReference type="PROSITE" id="PS00463">
    <property type="entry name" value="ZN2_CY6_FUNGAL_1"/>
    <property type="match status" value="1"/>
</dbReference>
<dbReference type="InterPro" id="IPR001138">
    <property type="entry name" value="Zn2Cys6_DnaBD"/>
</dbReference>
<dbReference type="InterPro" id="IPR036864">
    <property type="entry name" value="Zn2-C6_fun-type_DNA-bd_sf"/>
</dbReference>
<evidence type="ECO:0000256" key="8">
    <source>
        <dbReference type="ARBA" id="ARBA00023242"/>
    </source>
</evidence>
<feature type="domain" description="Zn(2)-C6 fungal-type" evidence="11">
    <location>
        <begin position="11"/>
        <end position="41"/>
    </location>
</feature>
<dbReference type="GO" id="GO:0006506">
    <property type="term" value="P:GPI anchor biosynthetic process"/>
    <property type="evidence" value="ECO:0007669"/>
    <property type="project" value="TreeGrafter"/>
</dbReference>
<dbReference type="AlphaFoldDB" id="A0A1Q5UIE8"/>
<evidence type="ECO:0000256" key="1">
    <source>
        <dbReference type="ARBA" id="ARBA00004141"/>
    </source>
</evidence>
<feature type="transmembrane region" description="Helical" evidence="10">
    <location>
        <begin position="801"/>
        <end position="826"/>
    </location>
</feature>
<evidence type="ECO:0000313" key="13">
    <source>
        <dbReference type="Proteomes" id="UP000186955"/>
    </source>
</evidence>
<comment type="subcellular location">
    <subcellularLocation>
        <location evidence="1">Membrane</location>
        <topology evidence="1">Multi-pass membrane protein</topology>
    </subcellularLocation>
</comment>
<evidence type="ECO:0000256" key="9">
    <source>
        <dbReference type="SAM" id="MobiDB-lite"/>
    </source>
</evidence>
<keyword evidence="6 10" id="KW-0472">Membrane</keyword>
<dbReference type="GO" id="GO:0000981">
    <property type="term" value="F:DNA-binding transcription factor activity, RNA polymerase II-specific"/>
    <property type="evidence" value="ECO:0007669"/>
    <property type="project" value="InterPro"/>
</dbReference>
<keyword evidence="3 10" id="KW-1133">Transmembrane helix</keyword>
<dbReference type="Gene3D" id="4.10.240.10">
    <property type="entry name" value="Zn(2)-C6 fungal-type DNA-binding domain"/>
    <property type="match status" value="1"/>
</dbReference>
<evidence type="ECO:0000256" key="2">
    <source>
        <dbReference type="ARBA" id="ARBA00022692"/>
    </source>
</evidence>
<dbReference type="GO" id="GO:0003677">
    <property type="term" value="F:DNA binding"/>
    <property type="evidence" value="ECO:0007669"/>
    <property type="project" value="UniProtKB-KW"/>
</dbReference>
<evidence type="ECO:0000259" key="11">
    <source>
        <dbReference type="PROSITE" id="PS50048"/>
    </source>
</evidence>
<evidence type="ECO:0000256" key="3">
    <source>
        <dbReference type="ARBA" id="ARBA00022989"/>
    </source>
</evidence>
<feature type="region of interest" description="Disordered" evidence="9">
    <location>
        <begin position="694"/>
        <end position="786"/>
    </location>
</feature>
<dbReference type="PANTHER" id="PTHR46346:SF1">
    <property type="entry name" value="PHOSPHATIDYLINOSITOL N-ACETYLGLUCOSAMINYLTRANSFERASE SUBUNIT P"/>
    <property type="match status" value="1"/>
</dbReference>
<dbReference type="STRING" id="1316194.A0A1Q5UIE8"/>
<feature type="compositionally biased region" description="Polar residues" evidence="9">
    <location>
        <begin position="87"/>
        <end position="101"/>
    </location>
</feature>
<dbReference type="GO" id="GO:0005783">
    <property type="term" value="C:endoplasmic reticulum"/>
    <property type="evidence" value="ECO:0007669"/>
    <property type="project" value="TreeGrafter"/>
</dbReference>
<dbReference type="CDD" id="cd12148">
    <property type="entry name" value="fungal_TF_MHR"/>
    <property type="match status" value="1"/>
</dbReference>
<dbReference type="GO" id="GO:0008270">
    <property type="term" value="F:zinc ion binding"/>
    <property type="evidence" value="ECO:0007669"/>
    <property type="project" value="InterPro"/>
</dbReference>
<dbReference type="SUPFAM" id="SSF57701">
    <property type="entry name" value="Zn2/Cys6 DNA-binding domain"/>
    <property type="match status" value="1"/>
</dbReference>
<feature type="region of interest" description="Disordered" evidence="9">
    <location>
        <begin position="87"/>
        <end position="108"/>
    </location>
</feature>